<reference evidence="1 2" key="1">
    <citation type="submission" date="2019-02" db="EMBL/GenBank/DDBJ databases">
        <title>Deep-cultivation of Planctomycetes and their phenomic and genomic characterization uncovers novel biology.</title>
        <authorList>
            <person name="Wiegand S."/>
            <person name="Jogler M."/>
            <person name="Boedeker C."/>
            <person name="Pinto D."/>
            <person name="Vollmers J."/>
            <person name="Rivas-Marin E."/>
            <person name="Kohn T."/>
            <person name="Peeters S.H."/>
            <person name="Heuer A."/>
            <person name="Rast P."/>
            <person name="Oberbeckmann S."/>
            <person name="Bunk B."/>
            <person name="Jeske O."/>
            <person name="Meyerdierks A."/>
            <person name="Storesund J.E."/>
            <person name="Kallscheuer N."/>
            <person name="Luecker S."/>
            <person name="Lage O.M."/>
            <person name="Pohl T."/>
            <person name="Merkel B.J."/>
            <person name="Hornburger P."/>
            <person name="Mueller R.-W."/>
            <person name="Bruemmer F."/>
            <person name="Labrenz M."/>
            <person name="Spormann A.M."/>
            <person name="Op Den Camp H."/>
            <person name="Overmann J."/>
            <person name="Amann R."/>
            <person name="Jetten M.S.M."/>
            <person name="Mascher T."/>
            <person name="Medema M.H."/>
            <person name="Devos D.P."/>
            <person name="Kaster A.-K."/>
            <person name="Ovreas L."/>
            <person name="Rohde M."/>
            <person name="Galperin M.Y."/>
            <person name="Jogler C."/>
        </authorList>
    </citation>
    <scope>NUCLEOTIDE SEQUENCE [LARGE SCALE GENOMIC DNA]</scope>
    <source>
        <strain evidence="1 2">Pan54</strain>
    </source>
</reference>
<evidence type="ECO:0000313" key="1">
    <source>
        <dbReference type="EMBL" id="TWT61984.1"/>
    </source>
</evidence>
<protein>
    <recommendedName>
        <fullName evidence="3">Carboxypeptidase regulatory-like domain-containing protein</fullName>
    </recommendedName>
</protein>
<keyword evidence="2" id="KW-1185">Reference proteome</keyword>
<organism evidence="1 2">
    <name type="scientific">Rubinisphaera italica</name>
    <dbReference type="NCBI Taxonomy" id="2527969"/>
    <lineage>
        <taxon>Bacteria</taxon>
        <taxon>Pseudomonadati</taxon>
        <taxon>Planctomycetota</taxon>
        <taxon>Planctomycetia</taxon>
        <taxon>Planctomycetales</taxon>
        <taxon>Planctomycetaceae</taxon>
        <taxon>Rubinisphaera</taxon>
    </lineage>
</organism>
<dbReference type="Proteomes" id="UP000316095">
    <property type="component" value="Unassembled WGS sequence"/>
</dbReference>
<name>A0A5C5XGN9_9PLAN</name>
<proteinExistence type="predicted"/>
<dbReference type="PROSITE" id="PS51257">
    <property type="entry name" value="PROKAR_LIPOPROTEIN"/>
    <property type="match status" value="1"/>
</dbReference>
<dbReference type="RefSeq" id="WP_146503894.1">
    <property type="nucleotide sequence ID" value="NZ_SJPG01000001.1"/>
</dbReference>
<dbReference type="OrthoDB" id="286361at2"/>
<dbReference type="AlphaFoldDB" id="A0A5C5XGN9"/>
<gene>
    <name evidence="1" type="ORF">Pan54_27230</name>
</gene>
<dbReference type="EMBL" id="SJPG01000001">
    <property type="protein sequence ID" value="TWT61984.1"/>
    <property type="molecule type" value="Genomic_DNA"/>
</dbReference>
<evidence type="ECO:0008006" key="3">
    <source>
        <dbReference type="Google" id="ProtNLM"/>
    </source>
</evidence>
<comment type="caution">
    <text evidence="1">The sequence shown here is derived from an EMBL/GenBank/DDBJ whole genome shotgun (WGS) entry which is preliminary data.</text>
</comment>
<accession>A0A5C5XGN9</accession>
<evidence type="ECO:0000313" key="2">
    <source>
        <dbReference type="Proteomes" id="UP000316095"/>
    </source>
</evidence>
<sequence length="154" mass="17180">MNFKPRLNHNKQLLLAMFSAFSIGCSSQTDPFIETRQEVAGFVTLDGEPLKEGLIRFVPVEGTPGPKTSVKIENGTYLIESRYGPVAGTHRVEVESTDDGGFARDDETALKHLKENNINKIDVILVPEKYGANSPLKAIVKENETNEFEFQLQR</sequence>